<dbReference type="PANTHER" id="PTHR10997">
    <property type="entry name" value="IMPORTIN-7, 8, 11"/>
    <property type="match status" value="1"/>
</dbReference>
<organism evidence="5 6">
    <name type="scientific">Ciona savignyi</name>
    <name type="common">Pacific transparent sea squirt</name>
    <dbReference type="NCBI Taxonomy" id="51511"/>
    <lineage>
        <taxon>Eukaryota</taxon>
        <taxon>Metazoa</taxon>
        <taxon>Chordata</taxon>
        <taxon>Tunicata</taxon>
        <taxon>Ascidiacea</taxon>
        <taxon>Phlebobranchia</taxon>
        <taxon>Cionidae</taxon>
        <taxon>Ciona</taxon>
    </lineage>
</organism>
<evidence type="ECO:0000256" key="1">
    <source>
        <dbReference type="ARBA" id="ARBA00004123"/>
    </source>
</evidence>
<evidence type="ECO:0000256" key="2">
    <source>
        <dbReference type="ARBA" id="ARBA00022448"/>
    </source>
</evidence>
<dbReference type="InterPro" id="IPR011989">
    <property type="entry name" value="ARM-like"/>
</dbReference>
<dbReference type="GO" id="GO:0005829">
    <property type="term" value="C:cytosol"/>
    <property type="evidence" value="ECO:0007669"/>
    <property type="project" value="TreeGrafter"/>
</dbReference>
<evidence type="ECO:0000313" key="5">
    <source>
        <dbReference type="Ensembl" id="ENSCSAVP00000006133.1"/>
    </source>
</evidence>
<reference evidence="5" key="2">
    <citation type="submission" date="2025-08" db="UniProtKB">
        <authorList>
            <consortium name="Ensembl"/>
        </authorList>
    </citation>
    <scope>IDENTIFICATION</scope>
</reference>
<dbReference type="GeneTree" id="ENSGT00390000014071"/>
<sequence>FDEMQDWNQLVDVLRRASSQHSSEFVPATQLLKEFESQPGFHLALLKIALSLQISEIPVRLIAVLFFKNGIERHWRTHGPSPITNEEKIKIREIICECFNEPVQQIALQFAVVTSKIGRYDYPKLWPDIMPYMVREIQQQLPNSDVIKDNTILLTFRLFMKELSTKRLPNDKKIFLQVCQQLFASIFKLWGELTLQVASDLQNHEQNTQKITFDMHKLINVLKSFRCISPALQNESRIQFLVALLSSLRQFLQFSQKCCSLELFQKLLILHSKIILDMLESNQRDIEQLFSETLAISRQCIFEHAKNGDLFQERFVVNCMNQVKCMASDNETACKILPIADVEEIMRRPLETHNVHLSYHHSGTSIKTIECLVFHFLPLTSGDLERWEEDVEDFCSEEIGETWKYNLRPSAEVLFLTFLHSNPEQLVPMIISALNSVNEKIKTADKSSSDVGVLMENDAVLSAVGLAANELFDCLNFESWFMEHLLPYLDMSHNLKILLIRVLWLIDQWMGVKPPVEIRTTLYDFIIGSLSPGFNMAVRLTAASALRQ</sequence>
<dbReference type="SUPFAM" id="SSF48371">
    <property type="entry name" value="ARM repeat"/>
    <property type="match status" value="1"/>
</dbReference>
<dbReference type="GO" id="GO:0006606">
    <property type="term" value="P:protein import into nucleus"/>
    <property type="evidence" value="ECO:0007669"/>
    <property type="project" value="TreeGrafter"/>
</dbReference>
<keyword evidence="2" id="KW-0813">Transport</keyword>
<reference evidence="5" key="3">
    <citation type="submission" date="2025-09" db="UniProtKB">
        <authorList>
            <consortium name="Ensembl"/>
        </authorList>
    </citation>
    <scope>IDENTIFICATION</scope>
</reference>
<comment type="subcellular location">
    <subcellularLocation>
        <location evidence="1">Nucleus</location>
    </subcellularLocation>
</comment>
<dbReference type="Pfam" id="PF03810">
    <property type="entry name" value="IBN_N"/>
    <property type="match status" value="1"/>
</dbReference>
<name>H2YLD1_CIOSA</name>
<dbReference type="Proteomes" id="UP000007875">
    <property type="component" value="Unassembled WGS sequence"/>
</dbReference>
<dbReference type="AlphaFoldDB" id="H2YLD1"/>
<evidence type="ECO:0000259" key="4">
    <source>
        <dbReference type="PROSITE" id="PS50166"/>
    </source>
</evidence>
<dbReference type="GO" id="GO:0031267">
    <property type="term" value="F:small GTPase binding"/>
    <property type="evidence" value="ECO:0007669"/>
    <property type="project" value="InterPro"/>
</dbReference>
<dbReference type="Ensembl" id="ENSCSAVT00000006211.1">
    <property type="protein sequence ID" value="ENSCSAVP00000006133.1"/>
    <property type="gene ID" value="ENSCSAVG00000003664.1"/>
</dbReference>
<feature type="domain" description="Importin N-terminal" evidence="4">
    <location>
        <begin position="28"/>
        <end position="101"/>
    </location>
</feature>
<dbReference type="PANTHER" id="PTHR10997:SF7">
    <property type="entry name" value="IMPORTIN-11"/>
    <property type="match status" value="1"/>
</dbReference>
<dbReference type="SMART" id="SM00913">
    <property type="entry name" value="IBN_N"/>
    <property type="match status" value="1"/>
</dbReference>
<keyword evidence="6" id="KW-1185">Reference proteome</keyword>
<dbReference type="Gene3D" id="1.25.10.10">
    <property type="entry name" value="Leucine-rich Repeat Variant"/>
    <property type="match status" value="1"/>
</dbReference>
<evidence type="ECO:0000313" key="6">
    <source>
        <dbReference type="Proteomes" id="UP000007875"/>
    </source>
</evidence>
<reference evidence="6" key="1">
    <citation type="submission" date="2003-08" db="EMBL/GenBank/DDBJ databases">
        <authorList>
            <person name="Birren B."/>
            <person name="Nusbaum C."/>
            <person name="Abebe A."/>
            <person name="Abouelleil A."/>
            <person name="Adekoya E."/>
            <person name="Ait-zahra M."/>
            <person name="Allen N."/>
            <person name="Allen T."/>
            <person name="An P."/>
            <person name="Anderson M."/>
            <person name="Anderson S."/>
            <person name="Arachchi H."/>
            <person name="Armbruster J."/>
            <person name="Bachantsang P."/>
            <person name="Baldwin J."/>
            <person name="Barry A."/>
            <person name="Bayul T."/>
            <person name="Blitshsteyn B."/>
            <person name="Bloom T."/>
            <person name="Blye J."/>
            <person name="Boguslavskiy L."/>
            <person name="Borowsky M."/>
            <person name="Boukhgalter B."/>
            <person name="Brunache A."/>
            <person name="Butler J."/>
            <person name="Calixte N."/>
            <person name="Calvo S."/>
            <person name="Camarata J."/>
            <person name="Campo K."/>
            <person name="Chang J."/>
            <person name="Cheshatsang Y."/>
            <person name="Citroen M."/>
            <person name="Collymore A."/>
            <person name="Considine T."/>
            <person name="Cook A."/>
            <person name="Cooke P."/>
            <person name="Corum B."/>
            <person name="Cuomo C."/>
            <person name="David R."/>
            <person name="Dawoe T."/>
            <person name="Degray S."/>
            <person name="Dodge S."/>
            <person name="Dooley K."/>
            <person name="Dorje P."/>
            <person name="Dorjee K."/>
            <person name="Dorris L."/>
            <person name="Duffey N."/>
            <person name="Dupes A."/>
            <person name="Elkins T."/>
            <person name="Engels R."/>
            <person name="Erickson J."/>
            <person name="Farina A."/>
            <person name="Faro S."/>
            <person name="Ferreira P."/>
            <person name="Fischer H."/>
            <person name="Fitzgerald M."/>
            <person name="Foley K."/>
            <person name="Gage D."/>
            <person name="Galagan J."/>
            <person name="Gearin G."/>
            <person name="Gnerre S."/>
            <person name="Gnirke A."/>
            <person name="Goyette A."/>
            <person name="Graham J."/>
            <person name="Grandbois E."/>
            <person name="Gyaltsen K."/>
            <person name="Hafez N."/>
            <person name="Hagopian D."/>
            <person name="Hagos B."/>
            <person name="Hall J."/>
            <person name="Hatcher B."/>
            <person name="Heller A."/>
            <person name="Higgins H."/>
            <person name="Honan T."/>
            <person name="Horn A."/>
            <person name="Houde N."/>
            <person name="Hughes L."/>
            <person name="Hulme W."/>
            <person name="Husby E."/>
            <person name="Iliev I."/>
            <person name="Jaffe D."/>
            <person name="Jones C."/>
            <person name="Kamal M."/>
            <person name="Kamat A."/>
            <person name="Kamvysselis M."/>
            <person name="Karlsson E."/>
            <person name="Kells C."/>
            <person name="Kieu A."/>
            <person name="Kisner P."/>
            <person name="Kodira C."/>
            <person name="Kulbokas E."/>
            <person name="Labutti K."/>
            <person name="Lama D."/>
            <person name="Landers T."/>
            <person name="Leger J."/>
            <person name="Levine S."/>
            <person name="Lewis D."/>
            <person name="Lewis T."/>
            <person name="Lindblad-toh K."/>
            <person name="Liu X."/>
            <person name="Lokyitsang T."/>
            <person name="Lokyitsang Y."/>
            <person name="Lucien O."/>
            <person name="Lui A."/>
            <person name="Ma L.J."/>
            <person name="Mabbitt R."/>
            <person name="Macdonald J."/>
            <person name="Maclean C."/>
            <person name="Major J."/>
            <person name="Manning J."/>
            <person name="Marabella R."/>
            <person name="Maru K."/>
            <person name="Matthews C."/>
            <person name="Mauceli E."/>
            <person name="Mccarthy M."/>
            <person name="Mcdonough S."/>
            <person name="Mcghee T."/>
            <person name="Meldrim J."/>
            <person name="Meneus L."/>
            <person name="Mesirov J."/>
            <person name="Mihalev A."/>
            <person name="Mihova T."/>
            <person name="Mikkelsen T."/>
            <person name="Mlenga V."/>
            <person name="Moru K."/>
            <person name="Mozes J."/>
            <person name="Mulrain L."/>
            <person name="Munson G."/>
            <person name="Naylor J."/>
            <person name="Newes C."/>
            <person name="Nguyen C."/>
            <person name="Nguyen N."/>
            <person name="Nguyen T."/>
            <person name="Nicol R."/>
            <person name="Nielsen C."/>
            <person name="Nizzari M."/>
            <person name="Norbu C."/>
            <person name="Norbu N."/>
            <person name="O'donnell P."/>
            <person name="Okoawo O."/>
            <person name="O'leary S."/>
            <person name="Omotosho B."/>
            <person name="O'neill K."/>
            <person name="Osman S."/>
            <person name="Parker S."/>
            <person name="Perrin D."/>
            <person name="Phunkhang P."/>
            <person name="Piqani B."/>
            <person name="Purcell S."/>
            <person name="Rachupka T."/>
            <person name="Ramasamy U."/>
            <person name="Rameau R."/>
            <person name="Ray V."/>
            <person name="Raymond C."/>
            <person name="Retta R."/>
            <person name="Richardson S."/>
            <person name="Rise C."/>
            <person name="Rodriguez J."/>
            <person name="Rogers J."/>
            <person name="Rogov P."/>
            <person name="Rutman M."/>
            <person name="Schupbach R."/>
            <person name="Seaman C."/>
            <person name="Settipalli S."/>
            <person name="Sharpe T."/>
            <person name="Sheridan J."/>
            <person name="Sherpa N."/>
            <person name="Shi J."/>
            <person name="Smirnov S."/>
            <person name="Smith C."/>
            <person name="Sougnez C."/>
            <person name="Spencer B."/>
            <person name="Stalker J."/>
            <person name="Stange-thomann N."/>
            <person name="Stavropoulos S."/>
            <person name="Stetson K."/>
            <person name="Stone C."/>
            <person name="Stone S."/>
            <person name="Stubbs M."/>
            <person name="Talamas J."/>
            <person name="Tchuinga P."/>
            <person name="Tenzing P."/>
            <person name="Tesfaye S."/>
            <person name="Theodore J."/>
            <person name="Thoulutsang Y."/>
            <person name="Topham K."/>
            <person name="Towey S."/>
            <person name="Tsamla T."/>
            <person name="Tsomo N."/>
            <person name="Vallee D."/>
            <person name="Vassiliev H."/>
            <person name="Venkataraman V."/>
            <person name="Vinson J."/>
            <person name="Vo A."/>
            <person name="Wade C."/>
            <person name="Wang S."/>
            <person name="Wangchuk T."/>
            <person name="Wangdi T."/>
            <person name="Whittaker C."/>
            <person name="Wilkinson J."/>
            <person name="Wu Y."/>
            <person name="Wyman D."/>
            <person name="Yadav S."/>
            <person name="Yang S."/>
            <person name="Yang X."/>
            <person name="Yeager S."/>
            <person name="Yee E."/>
            <person name="Young G."/>
            <person name="Zainoun J."/>
            <person name="Zembeck L."/>
            <person name="Zimmer A."/>
            <person name="Zody M."/>
            <person name="Lander E."/>
        </authorList>
    </citation>
    <scope>NUCLEOTIDE SEQUENCE [LARGE SCALE GENOMIC DNA]</scope>
</reference>
<dbReference type="PROSITE" id="PS50166">
    <property type="entry name" value="IMPORTIN_B_NT"/>
    <property type="match status" value="1"/>
</dbReference>
<dbReference type="GO" id="GO:0005635">
    <property type="term" value="C:nuclear envelope"/>
    <property type="evidence" value="ECO:0007669"/>
    <property type="project" value="TreeGrafter"/>
</dbReference>
<dbReference type="InterPro" id="IPR001494">
    <property type="entry name" value="Importin-beta_N"/>
</dbReference>
<evidence type="ECO:0000256" key="3">
    <source>
        <dbReference type="ARBA" id="ARBA00023242"/>
    </source>
</evidence>
<accession>H2YLD1</accession>
<keyword evidence="3" id="KW-0539">Nucleus</keyword>
<dbReference type="HOGENOM" id="CLU_003886_3_0_1"/>
<proteinExistence type="predicted"/>
<dbReference type="InterPro" id="IPR016024">
    <property type="entry name" value="ARM-type_fold"/>
</dbReference>
<protein>
    <recommendedName>
        <fullName evidence="4">Importin N-terminal domain-containing protein</fullName>
    </recommendedName>
</protein>